<evidence type="ECO:0000313" key="7">
    <source>
        <dbReference type="EMBL" id="KAF4651495.1"/>
    </source>
</evidence>
<dbReference type="InterPro" id="IPR011701">
    <property type="entry name" value="MFS"/>
</dbReference>
<keyword evidence="2 5" id="KW-0812">Transmembrane</keyword>
<keyword evidence="8" id="KW-1185">Reference proteome</keyword>
<feature type="transmembrane region" description="Helical" evidence="5">
    <location>
        <begin position="663"/>
        <end position="691"/>
    </location>
</feature>
<dbReference type="OrthoDB" id="431005at2759"/>
<protein>
    <recommendedName>
        <fullName evidence="6">Major facilitator superfamily (MFS) profile domain-containing protein</fullName>
    </recommendedName>
</protein>
<feature type="transmembrane region" description="Helical" evidence="5">
    <location>
        <begin position="527"/>
        <end position="546"/>
    </location>
</feature>
<dbReference type="Proteomes" id="UP000591131">
    <property type="component" value="Unassembled WGS sequence"/>
</dbReference>
<sequence length="990" mass="109423">MPKEASSVHRLPLIGRCGDSQTEDYTTGSVVKFFTGFVGNQVLHFKRRRSSFRLASFFKLKMSVSIIGLFLFLYFPFRMHTGFGPDDMLGDCIQSTDTTVEGELLKFYTRDPPFVNARSFWTFARYFRKTWQCESSGFGGVSTILDTSCGAGAISSLQAWMFAVATFYALLVIICFLMSFGFKFFSNLPVAELDLDQMTWRVSFLGGLCKHGPWLARVILVIVAALVVGLLVRVSVLRECFGVTARTHNCINFQDDCVYNQLGPSRYYFSGYCRGSGLPHQVDTEEHLRQCNSPAYKSMFSGRFDVRVVYPTRCQRCWVLHHDCMDTDVNRIRVVFDSADSNFLYKASAQFDQTCPYYGIDIPGQKMFRDVYCRCLYVGDASTNEAAAKRLDNKIDNLNLPKIEGAAMSVLPCDESISTTTVETCIPPNFRNQQPLSQILKSENPDDPYAAFRTNTSLGYEAKQFCSWGPSNEPSLFFDEPECAQLGSYINRYIYLFCLVMSILTVMLVGIGAMLRFAVSTETWSTFYQCLAFVLTFLVYVMVHAMRKSISSAAPLLKADEFGYPTTFFGAMDVVFMISYAIAMLFTGILGDMFNPMLVVLFFVTAAAAVQSVCGILIVHFTAKGFHYLYYILNGLNGAAQSAIWPVLVKVMGDYFSQLHSGLVFGFWATNSAIGNIVGSSLATLMIIIFGETGKTVISATFIAPSLITVVATLLTYFLLPPSLDAALISIGKPLPKKPSIGDSDDTEICCDDVEVVEDTNEQPLKFWRAWLIPGVLIFALTYACVKGVNYAMFFWLPLYLNEHADIPPEKANLFDMLYNIGTVFGCIGCGWVSDYMARVPGSGRTPALFAFILLALVPVGLMHVDDPSVGYLSTMLLLSGFLVGGSSNMVGSVVCTDLSRQDSLKGNRAAVSQVTGIIDGTGACGAAIQQGLVSWIATYSWDGVFILLPVALGLSCVLLATRAFKESRGFLRSFKQGNQPKTVHETAPQ</sequence>
<feature type="transmembrane region" description="Helical" evidence="5">
    <location>
        <begin position="493"/>
        <end position="515"/>
    </location>
</feature>
<dbReference type="SUPFAM" id="SSF103473">
    <property type="entry name" value="MFS general substrate transporter"/>
    <property type="match status" value="1"/>
</dbReference>
<proteinExistence type="predicted"/>
<organism evidence="7 8">
    <name type="scientific">Perkinsus chesapeaki</name>
    <name type="common">Clam parasite</name>
    <name type="synonym">Perkinsus andrewsi</name>
    <dbReference type="NCBI Taxonomy" id="330153"/>
    <lineage>
        <taxon>Eukaryota</taxon>
        <taxon>Sar</taxon>
        <taxon>Alveolata</taxon>
        <taxon>Perkinsozoa</taxon>
        <taxon>Perkinsea</taxon>
        <taxon>Perkinsida</taxon>
        <taxon>Perkinsidae</taxon>
        <taxon>Perkinsus</taxon>
    </lineage>
</organism>
<feature type="transmembrane region" description="Helical" evidence="5">
    <location>
        <begin position="598"/>
        <end position="622"/>
    </location>
</feature>
<feature type="transmembrane region" description="Helical" evidence="5">
    <location>
        <begin position="917"/>
        <end position="938"/>
    </location>
</feature>
<accession>A0A7J6KVY4</accession>
<dbReference type="PANTHER" id="PTHR43184">
    <property type="entry name" value="MAJOR FACILITATOR SUPERFAMILY TRANSPORTER 16, ISOFORM B"/>
    <property type="match status" value="1"/>
</dbReference>
<dbReference type="Gene3D" id="1.20.1250.20">
    <property type="entry name" value="MFS general substrate transporter like domains"/>
    <property type="match status" value="2"/>
</dbReference>
<evidence type="ECO:0000256" key="4">
    <source>
        <dbReference type="ARBA" id="ARBA00023136"/>
    </source>
</evidence>
<dbReference type="Pfam" id="PF07690">
    <property type="entry name" value="MFS_1"/>
    <property type="match status" value="1"/>
</dbReference>
<feature type="transmembrane region" description="Helical" evidence="5">
    <location>
        <begin position="771"/>
        <end position="797"/>
    </location>
</feature>
<comment type="caution">
    <text evidence="7">The sequence shown here is derived from an EMBL/GenBank/DDBJ whole genome shotgun (WGS) entry which is preliminary data.</text>
</comment>
<feature type="transmembrane region" description="Helical" evidence="5">
    <location>
        <begin position="214"/>
        <end position="236"/>
    </location>
</feature>
<dbReference type="GO" id="GO:0005789">
    <property type="term" value="C:endoplasmic reticulum membrane"/>
    <property type="evidence" value="ECO:0007669"/>
    <property type="project" value="TreeGrafter"/>
</dbReference>
<feature type="transmembrane region" description="Helical" evidence="5">
    <location>
        <begin position="628"/>
        <end position="651"/>
    </location>
</feature>
<feature type="transmembrane region" description="Helical" evidence="5">
    <location>
        <begin position="57"/>
        <end position="77"/>
    </location>
</feature>
<dbReference type="PROSITE" id="PS50850">
    <property type="entry name" value="MFS"/>
    <property type="match status" value="1"/>
</dbReference>
<feature type="transmembrane region" description="Helical" evidence="5">
    <location>
        <begin position="944"/>
        <end position="965"/>
    </location>
</feature>
<dbReference type="EMBL" id="JAAPAO010001053">
    <property type="protein sequence ID" value="KAF4651495.1"/>
    <property type="molecule type" value="Genomic_DNA"/>
</dbReference>
<evidence type="ECO:0000256" key="2">
    <source>
        <dbReference type="ARBA" id="ARBA00022692"/>
    </source>
</evidence>
<reference evidence="7 8" key="1">
    <citation type="submission" date="2020-04" db="EMBL/GenBank/DDBJ databases">
        <title>Perkinsus chesapeaki whole genome sequence.</title>
        <authorList>
            <person name="Bogema D.R."/>
        </authorList>
    </citation>
    <scope>NUCLEOTIDE SEQUENCE [LARGE SCALE GENOMIC DNA]</scope>
    <source>
        <strain evidence="7">ATCC PRA-425</strain>
    </source>
</reference>
<keyword evidence="3 5" id="KW-1133">Transmembrane helix</keyword>
<dbReference type="InterPro" id="IPR036259">
    <property type="entry name" value="MFS_trans_sf"/>
</dbReference>
<evidence type="ECO:0000256" key="5">
    <source>
        <dbReference type="SAM" id="Phobius"/>
    </source>
</evidence>
<feature type="transmembrane region" description="Helical" evidence="5">
    <location>
        <begin position="566"/>
        <end position="586"/>
    </location>
</feature>
<comment type="subcellular location">
    <subcellularLocation>
        <location evidence="1">Membrane</location>
        <topology evidence="1">Multi-pass membrane protein</topology>
    </subcellularLocation>
</comment>
<evidence type="ECO:0000256" key="3">
    <source>
        <dbReference type="ARBA" id="ARBA00022989"/>
    </source>
</evidence>
<feature type="transmembrane region" description="Helical" evidence="5">
    <location>
        <begin position="697"/>
        <end position="720"/>
    </location>
</feature>
<dbReference type="InterPro" id="IPR020846">
    <property type="entry name" value="MFS_dom"/>
</dbReference>
<name>A0A7J6KVY4_PERCH</name>
<feature type="transmembrane region" description="Helical" evidence="5">
    <location>
        <begin position="846"/>
        <end position="865"/>
    </location>
</feature>
<gene>
    <name evidence="7" type="ORF">FOL47_000357</name>
</gene>
<evidence type="ECO:0000256" key="1">
    <source>
        <dbReference type="ARBA" id="ARBA00004141"/>
    </source>
</evidence>
<dbReference type="PANTHER" id="PTHR43184:SF12">
    <property type="entry name" value="SUGAR PHOSPHATE EXCHANGER 3"/>
    <property type="match status" value="1"/>
</dbReference>
<keyword evidence="4 5" id="KW-0472">Membrane</keyword>
<evidence type="ECO:0000259" key="6">
    <source>
        <dbReference type="PROSITE" id="PS50850"/>
    </source>
</evidence>
<dbReference type="AlphaFoldDB" id="A0A7J6KVY4"/>
<feature type="transmembrane region" description="Helical" evidence="5">
    <location>
        <begin position="871"/>
        <end position="896"/>
    </location>
</feature>
<dbReference type="GO" id="GO:0022857">
    <property type="term" value="F:transmembrane transporter activity"/>
    <property type="evidence" value="ECO:0007669"/>
    <property type="project" value="InterPro"/>
</dbReference>
<feature type="domain" description="Major facilitator superfamily (MFS) profile" evidence="6">
    <location>
        <begin position="525"/>
        <end position="969"/>
    </location>
</feature>
<feature type="transmembrane region" description="Helical" evidence="5">
    <location>
        <begin position="160"/>
        <end position="182"/>
    </location>
</feature>
<evidence type="ECO:0000313" key="8">
    <source>
        <dbReference type="Proteomes" id="UP000591131"/>
    </source>
</evidence>